<name>A0ABS9Q7W1_9MICO</name>
<dbReference type="CDD" id="cd15482">
    <property type="entry name" value="Sialidase_non-viral"/>
    <property type="match status" value="1"/>
</dbReference>
<sequence>MTRTVVAIGTRKGLFVATSAGGDDRRTWDVQGPLLPMQEVPSVAFDQRAGRTTLLVGSHSWHWGPYVGVSHDLGRTFEPESPDAIRFPEDTGVALKRVWQLVADPLDEDVVWAGTEPQALWRSSDAGRTFELVRGLWEHPHRPHWGEGFGGGAIHTVLPHPTDADRMVVAMSTGGVYRTEDGGDTWSAANVGIKDSYGPDPYPEFNQCVHKVARDGADPEVLYAQNHLGVYRSNDDGRSWTSIEEGLPTNFGFAVLTQPGHAGRAWLVPVESDGVRFPPERRLQLQRTDDGGRTWREQSAGLPDPTFTCVLRDAAGTDQGSPMGLYVGTRNGDVYGSADEGEGFALVATQLPDVLCVRAATVED</sequence>
<gene>
    <name evidence="1" type="ORF">MHL29_16380</name>
</gene>
<dbReference type="Gene3D" id="2.130.10.10">
    <property type="entry name" value="YVTN repeat-like/Quinoprotein amine dehydrogenase"/>
    <property type="match status" value="1"/>
</dbReference>
<protein>
    <submittedName>
        <fullName evidence="1">Exo-alpha-sialidase</fullName>
    </submittedName>
</protein>
<organism evidence="1 2">
    <name type="scientific">Arsenicicoccus bolidensis</name>
    <dbReference type="NCBI Taxonomy" id="229480"/>
    <lineage>
        <taxon>Bacteria</taxon>
        <taxon>Bacillati</taxon>
        <taxon>Actinomycetota</taxon>
        <taxon>Actinomycetes</taxon>
        <taxon>Micrococcales</taxon>
        <taxon>Intrasporangiaceae</taxon>
        <taxon>Arsenicicoccus</taxon>
    </lineage>
</organism>
<reference evidence="1 2" key="1">
    <citation type="submission" date="2022-02" db="EMBL/GenBank/DDBJ databases">
        <title>Uncovering new skin microbiome diversity through culturing and metagenomics.</title>
        <authorList>
            <person name="Conlan S."/>
            <person name="Deming C."/>
            <person name="Nisc Comparative Sequencing Program N."/>
            <person name="Segre J.A."/>
        </authorList>
    </citation>
    <scope>NUCLEOTIDE SEQUENCE [LARGE SCALE GENOMIC DNA]</scope>
    <source>
        <strain evidence="1 2">ACRQZ</strain>
    </source>
</reference>
<accession>A0ABS9Q7W1</accession>
<comment type="caution">
    <text evidence="1">The sequence shown here is derived from an EMBL/GenBank/DDBJ whole genome shotgun (WGS) entry which is preliminary data.</text>
</comment>
<evidence type="ECO:0000313" key="1">
    <source>
        <dbReference type="EMBL" id="MCG7323457.1"/>
    </source>
</evidence>
<dbReference type="PANTHER" id="PTHR43739">
    <property type="entry name" value="XYLOGLUCANASE (EUROFUNG)"/>
    <property type="match status" value="1"/>
</dbReference>
<dbReference type="RefSeq" id="WP_019287855.1">
    <property type="nucleotide sequence ID" value="NZ_JAKRCV010000077.1"/>
</dbReference>
<dbReference type="Proteomes" id="UP001521931">
    <property type="component" value="Unassembled WGS sequence"/>
</dbReference>
<dbReference type="EMBL" id="JAKRCV010000077">
    <property type="protein sequence ID" value="MCG7323457.1"/>
    <property type="molecule type" value="Genomic_DNA"/>
</dbReference>
<proteinExistence type="predicted"/>
<dbReference type="InterPro" id="IPR052025">
    <property type="entry name" value="Xyloglucanase_GH74"/>
</dbReference>
<dbReference type="PANTHER" id="PTHR43739:SF5">
    <property type="entry name" value="EXO-ALPHA-SIALIDASE"/>
    <property type="match status" value="1"/>
</dbReference>
<evidence type="ECO:0000313" key="2">
    <source>
        <dbReference type="Proteomes" id="UP001521931"/>
    </source>
</evidence>
<dbReference type="InterPro" id="IPR015943">
    <property type="entry name" value="WD40/YVTN_repeat-like_dom_sf"/>
</dbReference>
<dbReference type="SUPFAM" id="SSF110296">
    <property type="entry name" value="Oligoxyloglucan reducing end-specific cellobiohydrolase"/>
    <property type="match status" value="1"/>
</dbReference>
<keyword evidence="2" id="KW-1185">Reference proteome</keyword>